<evidence type="ECO:0000313" key="4">
    <source>
        <dbReference type="Proteomes" id="UP000023464"/>
    </source>
</evidence>
<proteinExistence type="predicted"/>
<keyword evidence="4" id="KW-1185">Reference proteome</keyword>
<dbReference type="PATRIC" id="fig|1393736.3.peg.548"/>
<protein>
    <submittedName>
        <fullName evidence="3">Methylase involved in ubiquinone/menaquinone biosynthesis</fullName>
    </submittedName>
</protein>
<keyword evidence="3" id="KW-0489">Methyltransferase</keyword>
<sequence>MTMQTSSSSSGTGFYERAFGSFSAEAVSEVRKETYGEDLGQNNWSSADEFRKFSQWLQLSDRSHVLDVCSGSGGPALFLARTSGCRVTGVDINPHGLLTARQLAADFGLEDRSNFVDSDVRQPLPFPDGTFDALWCIDSVIHIPDRLALLSEWCRLLKPGGRFLYTDPTLVTGMLSKEEIVIRGMPGYFLYSPVGLNERLINEAGLCLEMQVDLTQSVVELSERWSAGREKRKEQFIVIEGEETFERMQNFLSTTRLVSIERRLSRVAFVGYRP</sequence>
<dbReference type="Pfam" id="PF08241">
    <property type="entry name" value="Methyltransf_11"/>
    <property type="match status" value="1"/>
</dbReference>
<evidence type="ECO:0000313" key="3">
    <source>
        <dbReference type="EMBL" id="EYU16891.1"/>
    </source>
</evidence>
<dbReference type="EMBL" id="JFGV01000005">
    <property type="protein sequence ID" value="EYU16891.1"/>
    <property type="molecule type" value="Genomic_DNA"/>
</dbReference>
<keyword evidence="1" id="KW-0808">Transferase</keyword>
<dbReference type="RefSeq" id="WP_036775882.1">
    <property type="nucleotide sequence ID" value="NZ_CAWLTM010000110.1"/>
</dbReference>
<dbReference type="Gene3D" id="3.40.50.150">
    <property type="entry name" value="Vaccinia Virus protein VP39"/>
    <property type="match status" value="1"/>
</dbReference>
<name>A0A022PMR3_9GAMM</name>
<feature type="domain" description="Methyltransferase type 11" evidence="2">
    <location>
        <begin position="66"/>
        <end position="164"/>
    </location>
</feature>
<dbReference type="Proteomes" id="UP000023464">
    <property type="component" value="Unassembled WGS sequence"/>
</dbReference>
<dbReference type="InterPro" id="IPR050447">
    <property type="entry name" value="Erg6_SMT_methyltransf"/>
</dbReference>
<reference evidence="3 4" key="1">
    <citation type="submission" date="2014-03" db="EMBL/GenBank/DDBJ databases">
        <title>Draft Genome of Photorhabdus luminescens BA1, an Egyptian Isolate.</title>
        <authorList>
            <person name="Ghazal S."/>
            <person name="Hurst S.G.IV."/>
            <person name="Morris K."/>
            <person name="Thomas K."/>
            <person name="Tisa L.S."/>
        </authorList>
    </citation>
    <scope>NUCLEOTIDE SEQUENCE [LARGE SCALE GENOMIC DNA]</scope>
    <source>
        <strain evidence="3 4">BA1</strain>
    </source>
</reference>
<dbReference type="InterPro" id="IPR013216">
    <property type="entry name" value="Methyltransf_11"/>
</dbReference>
<dbReference type="CDD" id="cd02440">
    <property type="entry name" value="AdoMet_MTases"/>
    <property type="match status" value="1"/>
</dbReference>
<evidence type="ECO:0000259" key="2">
    <source>
        <dbReference type="Pfam" id="PF08241"/>
    </source>
</evidence>
<dbReference type="GO" id="GO:0008757">
    <property type="term" value="F:S-adenosylmethionine-dependent methyltransferase activity"/>
    <property type="evidence" value="ECO:0007669"/>
    <property type="project" value="InterPro"/>
</dbReference>
<keyword evidence="3" id="KW-0830">Ubiquinone</keyword>
<evidence type="ECO:0000256" key="1">
    <source>
        <dbReference type="ARBA" id="ARBA00022679"/>
    </source>
</evidence>
<comment type="caution">
    <text evidence="3">The sequence shown here is derived from an EMBL/GenBank/DDBJ whole genome shotgun (WGS) entry which is preliminary data.</text>
</comment>
<dbReference type="GO" id="GO:0032259">
    <property type="term" value="P:methylation"/>
    <property type="evidence" value="ECO:0007669"/>
    <property type="project" value="UniProtKB-KW"/>
</dbReference>
<organism evidence="3 4">
    <name type="scientific">Photorhabdus aegyptia</name>
    <dbReference type="NCBI Taxonomy" id="2805098"/>
    <lineage>
        <taxon>Bacteria</taxon>
        <taxon>Pseudomonadati</taxon>
        <taxon>Pseudomonadota</taxon>
        <taxon>Gammaproteobacteria</taxon>
        <taxon>Enterobacterales</taxon>
        <taxon>Morganellaceae</taxon>
        <taxon>Photorhabdus</taxon>
    </lineage>
</organism>
<accession>A0A022PMR3</accession>
<dbReference type="AlphaFoldDB" id="A0A022PMR3"/>
<dbReference type="PANTHER" id="PTHR44068:SF11">
    <property type="entry name" value="GERANYL DIPHOSPHATE 2-C-METHYLTRANSFERASE"/>
    <property type="match status" value="1"/>
</dbReference>
<dbReference type="SUPFAM" id="SSF53335">
    <property type="entry name" value="S-adenosyl-L-methionine-dependent methyltransferases"/>
    <property type="match status" value="1"/>
</dbReference>
<dbReference type="PANTHER" id="PTHR44068">
    <property type="entry name" value="ZGC:194242"/>
    <property type="match status" value="1"/>
</dbReference>
<gene>
    <name evidence="3" type="ORF">BA1DRAFT_00542</name>
</gene>
<dbReference type="InterPro" id="IPR029063">
    <property type="entry name" value="SAM-dependent_MTases_sf"/>
</dbReference>